<sequence>MSQHDPLHVLHTDDLPVQPDPAFAARLRRRLESALSLPEGILMTAETLTTATTAPRPAALPYLAVADARAAIAWYTEAFGAALSGEPIVMDDGRIGHAELEIGPGVFYLADEFPEMGLKSPVPESVSVSLMLHVADTDTSLQRAREKGATVEREIYEGYGSLNATIIDPFGHRWMFSGPMGAPIQHGDVGYVSVWVPDADRAAAFYGKVLGWSYDPTSHLVTSTDMPTGISASPGTPTLFCCYAVTDLRAAQAAIVEAGGSVGEVRQTEHGDILDATDPQGMAFAVFQAAPGRKRPALNGSGPGEVSYVTYEVADAAAFRDFYSRVLGWTFEPGRVADGWAVRDAHPMSGAAGGSGRPAVVPMWTVTDIDAAVARVRDAGGTVLAEPSQQPYGLSAECTDDQGSRFYLGQF</sequence>
<name>A0A7D6E3U3_9MYCO</name>
<dbReference type="KEGG" id="mgor:H0P51_05045"/>
<organism evidence="2 3">
    <name type="scientific">Mycobacterium vicinigordonae</name>
    <dbReference type="NCBI Taxonomy" id="1719132"/>
    <lineage>
        <taxon>Bacteria</taxon>
        <taxon>Bacillati</taxon>
        <taxon>Actinomycetota</taxon>
        <taxon>Actinomycetes</taxon>
        <taxon>Mycobacteriales</taxon>
        <taxon>Mycobacteriaceae</taxon>
        <taxon>Mycobacterium</taxon>
    </lineage>
</organism>
<dbReference type="PANTHER" id="PTHR33993:SF14">
    <property type="entry name" value="GB|AAF24581.1"/>
    <property type="match status" value="1"/>
</dbReference>
<dbReference type="InterPro" id="IPR037523">
    <property type="entry name" value="VOC_core"/>
</dbReference>
<dbReference type="Gene3D" id="3.30.720.110">
    <property type="match status" value="1"/>
</dbReference>
<keyword evidence="3" id="KW-1185">Reference proteome</keyword>
<dbReference type="Pfam" id="PF18029">
    <property type="entry name" value="Glyoxalase_6"/>
    <property type="match status" value="2"/>
</dbReference>
<feature type="domain" description="VOC" evidence="1">
    <location>
        <begin position="56"/>
        <end position="179"/>
    </location>
</feature>
<evidence type="ECO:0000259" key="1">
    <source>
        <dbReference type="PROSITE" id="PS51819"/>
    </source>
</evidence>
<accession>A0A7D6E3U3</accession>
<feature type="domain" description="VOC" evidence="1">
    <location>
        <begin position="188"/>
        <end position="289"/>
    </location>
</feature>
<dbReference type="Gene3D" id="3.10.180.10">
    <property type="entry name" value="2,3-Dihydroxybiphenyl 1,2-Dioxygenase, domain 1"/>
    <property type="match status" value="2"/>
</dbReference>
<dbReference type="InterPro" id="IPR029068">
    <property type="entry name" value="Glyas_Bleomycin-R_OHBP_Dase"/>
</dbReference>
<evidence type="ECO:0000313" key="3">
    <source>
        <dbReference type="Proteomes" id="UP000510682"/>
    </source>
</evidence>
<dbReference type="InterPro" id="IPR041581">
    <property type="entry name" value="Glyoxalase_6"/>
</dbReference>
<dbReference type="RefSeq" id="WP_180916922.1">
    <property type="nucleotide sequence ID" value="NZ_CP059165.1"/>
</dbReference>
<dbReference type="Proteomes" id="UP000510682">
    <property type="component" value="Chromosome"/>
</dbReference>
<reference evidence="2 3" key="2">
    <citation type="submission" date="2020-07" db="EMBL/GenBank/DDBJ databases">
        <authorList>
            <person name="Yu X."/>
        </authorList>
    </citation>
    <scope>NUCLEOTIDE SEQUENCE [LARGE SCALE GENOMIC DNA]</scope>
    <source>
        <strain evidence="3">24</strain>
    </source>
</reference>
<reference evidence="3" key="1">
    <citation type="submission" date="2020-07" db="EMBL/GenBank/DDBJ databases">
        <title>Description of Mycobacterium gordonae subsp. intergordonae subsp.nov. and Mycobacterium gordonae subsp. gordonae subsp. nov.</title>
        <authorList>
            <person name="Yu X."/>
        </authorList>
    </citation>
    <scope>NUCLEOTIDE SEQUENCE [LARGE SCALE GENOMIC DNA]</scope>
    <source>
        <strain evidence="3">24</strain>
    </source>
</reference>
<evidence type="ECO:0000313" key="2">
    <source>
        <dbReference type="EMBL" id="QLL08326.1"/>
    </source>
</evidence>
<dbReference type="PANTHER" id="PTHR33993">
    <property type="entry name" value="GLYOXALASE-RELATED"/>
    <property type="match status" value="1"/>
</dbReference>
<gene>
    <name evidence="2" type="ORF">H0P51_05045</name>
</gene>
<proteinExistence type="predicted"/>
<feature type="domain" description="VOC" evidence="1">
    <location>
        <begin position="305"/>
        <end position="411"/>
    </location>
</feature>
<dbReference type="PROSITE" id="PS51819">
    <property type="entry name" value="VOC"/>
    <property type="match status" value="3"/>
</dbReference>
<dbReference type="InterPro" id="IPR052164">
    <property type="entry name" value="Anthracycline_SecMetBiosynth"/>
</dbReference>
<dbReference type="InterPro" id="IPR004360">
    <property type="entry name" value="Glyas_Fos-R_dOase_dom"/>
</dbReference>
<protein>
    <submittedName>
        <fullName evidence="2">VOC family protein</fullName>
    </submittedName>
</protein>
<dbReference type="Gene3D" id="3.30.720.120">
    <property type="match status" value="1"/>
</dbReference>
<reference evidence="3" key="3">
    <citation type="submission" date="2023-07" db="EMBL/GenBank/DDBJ databases">
        <title>Description of Mycobacterium gordonae subsp. intergordonae subsp.nov. and Mycobacterium gordonae subsp. gordonae subsp. nov.</title>
        <authorList>
            <person name="Huang H."/>
        </authorList>
    </citation>
    <scope>NUCLEOTIDE SEQUENCE [LARGE SCALE GENOMIC DNA]</scope>
    <source>
        <strain evidence="3">24</strain>
    </source>
</reference>
<dbReference type="EMBL" id="CP059165">
    <property type="protein sequence ID" value="QLL08326.1"/>
    <property type="molecule type" value="Genomic_DNA"/>
</dbReference>
<dbReference type="AlphaFoldDB" id="A0A7D6E3U3"/>
<dbReference type="Pfam" id="PF00903">
    <property type="entry name" value="Glyoxalase"/>
    <property type="match status" value="1"/>
</dbReference>
<dbReference type="SUPFAM" id="SSF54593">
    <property type="entry name" value="Glyoxalase/Bleomycin resistance protein/Dihydroxybiphenyl dioxygenase"/>
    <property type="match status" value="3"/>
</dbReference>